<name>A0ABQ8VA13_9AGAR</name>
<feature type="chain" id="PRO_5046851737" evidence="1">
    <location>
        <begin position="35"/>
        <end position="125"/>
    </location>
</feature>
<dbReference type="Proteomes" id="UP001150217">
    <property type="component" value="Unassembled WGS sequence"/>
</dbReference>
<accession>A0ABQ8VA13</accession>
<keyword evidence="1" id="KW-0732">Signal</keyword>
<dbReference type="EMBL" id="JANVFT010000072">
    <property type="protein sequence ID" value="KAJ4476127.1"/>
    <property type="molecule type" value="Genomic_DNA"/>
</dbReference>
<reference evidence="2" key="1">
    <citation type="submission" date="2022-08" db="EMBL/GenBank/DDBJ databases">
        <title>A Global Phylogenomic Analysis of the Shiitake Genus Lentinula.</title>
        <authorList>
            <consortium name="DOE Joint Genome Institute"/>
            <person name="Sierra-Patev S."/>
            <person name="Min B."/>
            <person name="Naranjo-Ortiz M."/>
            <person name="Looney B."/>
            <person name="Konkel Z."/>
            <person name="Slot J.C."/>
            <person name="Sakamoto Y."/>
            <person name="Steenwyk J.L."/>
            <person name="Rokas A."/>
            <person name="Carro J."/>
            <person name="Camarero S."/>
            <person name="Ferreira P."/>
            <person name="Molpeceres G."/>
            <person name="Ruiz-Duenas F.J."/>
            <person name="Serrano A."/>
            <person name="Henrissat B."/>
            <person name="Drula E."/>
            <person name="Hughes K.W."/>
            <person name="Mata J.L."/>
            <person name="Ishikawa N.K."/>
            <person name="Vargas-Isla R."/>
            <person name="Ushijima S."/>
            <person name="Smith C.A."/>
            <person name="Ahrendt S."/>
            <person name="Andreopoulos W."/>
            <person name="He G."/>
            <person name="Labutti K."/>
            <person name="Lipzen A."/>
            <person name="Ng V."/>
            <person name="Riley R."/>
            <person name="Sandor L."/>
            <person name="Barry K."/>
            <person name="Martinez A.T."/>
            <person name="Xiao Y."/>
            <person name="Gibbons J.G."/>
            <person name="Terashima K."/>
            <person name="Grigoriev I.V."/>
            <person name="Hibbett D.S."/>
        </authorList>
    </citation>
    <scope>NUCLEOTIDE SEQUENCE</scope>
    <source>
        <strain evidence="2">RHP3577 ss4</strain>
    </source>
</reference>
<evidence type="ECO:0000313" key="2">
    <source>
        <dbReference type="EMBL" id="KAJ4476127.1"/>
    </source>
</evidence>
<sequence length="125" mass="13442">MDAQSHRIHRHEAWILRFLIAVLASASLVTSSCASPLPLKTLCYSKHGSGTAGTNSTPLVPSHSHEEDLVNFIDLGLRGIGLGSKKLSLAWNGMSLIGFAYREASSLVSVSLCSYARSTRTNPFV</sequence>
<keyword evidence="3" id="KW-1185">Reference proteome</keyword>
<gene>
    <name evidence="2" type="ORF">C8R41DRAFT_539786</name>
</gene>
<evidence type="ECO:0000313" key="3">
    <source>
        <dbReference type="Proteomes" id="UP001150217"/>
    </source>
</evidence>
<protein>
    <submittedName>
        <fullName evidence="2">Uncharacterized protein</fullName>
    </submittedName>
</protein>
<proteinExistence type="predicted"/>
<comment type="caution">
    <text evidence="2">The sequence shown here is derived from an EMBL/GenBank/DDBJ whole genome shotgun (WGS) entry which is preliminary data.</text>
</comment>
<evidence type="ECO:0000256" key="1">
    <source>
        <dbReference type="SAM" id="SignalP"/>
    </source>
</evidence>
<organism evidence="2 3">
    <name type="scientific">Lentinula lateritia</name>
    <dbReference type="NCBI Taxonomy" id="40482"/>
    <lineage>
        <taxon>Eukaryota</taxon>
        <taxon>Fungi</taxon>
        <taxon>Dikarya</taxon>
        <taxon>Basidiomycota</taxon>
        <taxon>Agaricomycotina</taxon>
        <taxon>Agaricomycetes</taxon>
        <taxon>Agaricomycetidae</taxon>
        <taxon>Agaricales</taxon>
        <taxon>Marasmiineae</taxon>
        <taxon>Omphalotaceae</taxon>
        <taxon>Lentinula</taxon>
    </lineage>
</organism>
<feature type="signal peptide" evidence="1">
    <location>
        <begin position="1"/>
        <end position="34"/>
    </location>
</feature>
<dbReference type="PROSITE" id="PS51257">
    <property type="entry name" value="PROKAR_LIPOPROTEIN"/>
    <property type="match status" value="1"/>
</dbReference>